<dbReference type="AlphaFoldDB" id="A0A6J2HLI2"/>
<sequence length="355" mass="36636">MGSIPRLCIPHQGWDGIDPEAVHPSPGMGSIPRLCIPHQGWDGSRGCASLTGDGINPRAVHPSPGLGSIPRLCIPHQGWDRSRGCASLTRAGMDPKAVHPSPGLGSIPRLCIPHWRWDRSRGCASLTRDGMGSIPRLCIPHQGWDGIDPEAVHPSPGMGSIPRLWIPHQGWDGSQGCASLSGVGRTAQPAWGGAQGPLPSLTSQPPGPGQGEGSWGCAGGAPGSLPKGSSEGYSEPRMEQGAGMEQWGHSSAPQGEGPALPQCLSPLPHGSSGGPRRGDTGHGAPVAPREPRGWARARPCPSLPVEGSHSSNTLPRSPTRRGRRLDGPGGGAHRVSGTAGALPACLGILRVFPLD</sequence>
<name>A0A6J2HLI2_9PASS</name>
<dbReference type="InParanoid" id="A0A6J2HLI2"/>
<dbReference type="GeneID" id="113993742"/>
<reference evidence="3" key="1">
    <citation type="submission" date="2025-08" db="UniProtKB">
        <authorList>
            <consortium name="RefSeq"/>
        </authorList>
    </citation>
    <scope>IDENTIFICATION</scope>
    <source>
        <tissue evidence="3">Muscle</tissue>
    </source>
</reference>
<gene>
    <name evidence="3" type="primary">LOC113993742</name>
</gene>
<organism evidence="2 3">
    <name type="scientific">Pipra filicauda</name>
    <name type="common">Wire-tailed manakin</name>
    <dbReference type="NCBI Taxonomy" id="649802"/>
    <lineage>
        <taxon>Eukaryota</taxon>
        <taxon>Metazoa</taxon>
        <taxon>Chordata</taxon>
        <taxon>Craniata</taxon>
        <taxon>Vertebrata</taxon>
        <taxon>Euteleostomi</taxon>
        <taxon>Archelosauria</taxon>
        <taxon>Archosauria</taxon>
        <taxon>Dinosauria</taxon>
        <taxon>Saurischia</taxon>
        <taxon>Theropoda</taxon>
        <taxon>Coelurosauria</taxon>
        <taxon>Aves</taxon>
        <taxon>Neognathae</taxon>
        <taxon>Neoaves</taxon>
        <taxon>Telluraves</taxon>
        <taxon>Australaves</taxon>
        <taxon>Passeriformes</taxon>
        <taxon>Pipridae</taxon>
        <taxon>Pipra</taxon>
    </lineage>
</organism>
<dbReference type="Proteomes" id="UP000504627">
    <property type="component" value="Unplaced"/>
</dbReference>
<evidence type="ECO:0000313" key="2">
    <source>
        <dbReference type="Proteomes" id="UP000504627"/>
    </source>
</evidence>
<feature type="region of interest" description="Disordered" evidence="1">
    <location>
        <begin position="180"/>
        <end position="339"/>
    </location>
</feature>
<dbReference type="RefSeq" id="XP_027587993.1">
    <property type="nucleotide sequence ID" value="XM_027732192.2"/>
</dbReference>
<evidence type="ECO:0000256" key="1">
    <source>
        <dbReference type="SAM" id="MobiDB-lite"/>
    </source>
</evidence>
<accession>A0A6J2HLI2</accession>
<feature type="compositionally biased region" description="Gly residues" evidence="1">
    <location>
        <begin position="209"/>
        <end position="222"/>
    </location>
</feature>
<keyword evidence="2" id="KW-1185">Reference proteome</keyword>
<proteinExistence type="predicted"/>
<protein>
    <submittedName>
        <fullName evidence="3">Translation initiation factor IF-2-like isoform X3</fullName>
    </submittedName>
</protein>
<evidence type="ECO:0000313" key="3">
    <source>
        <dbReference type="RefSeq" id="XP_027587993.1"/>
    </source>
</evidence>